<gene>
    <name evidence="2" type="ORF">AA314_05947</name>
</gene>
<protein>
    <submittedName>
        <fullName evidence="2">Uncharacterized protein</fullName>
    </submittedName>
</protein>
<feature type="compositionally biased region" description="Gly residues" evidence="1">
    <location>
        <begin position="1"/>
        <end position="12"/>
    </location>
</feature>
<feature type="region of interest" description="Disordered" evidence="1">
    <location>
        <begin position="1"/>
        <end position="56"/>
    </location>
</feature>
<dbReference type="AlphaFoldDB" id="A0AAC8TH92"/>
<sequence length="56" mass="6381">MRRARGGLGGTTRDGQPRPREQEEKRLRHPLWQENPPRKRRGAACTKGLTVNSVFA</sequence>
<dbReference type="EMBL" id="CP011509">
    <property type="protein sequence ID" value="AKJ04321.1"/>
    <property type="molecule type" value="Genomic_DNA"/>
</dbReference>
<accession>A0AAC8TH92</accession>
<evidence type="ECO:0000313" key="3">
    <source>
        <dbReference type="Proteomes" id="UP000035579"/>
    </source>
</evidence>
<dbReference type="KEGG" id="age:AA314_05947"/>
<feature type="compositionally biased region" description="Basic and acidic residues" evidence="1">
    <location>
        <begin position="15"/>
        <end position="26"/>
    </location>
</feature>
<name>A0AAC8TH92_9BACT</name>
<dbReference type="Proteomes" id="UP000035579">
    <property type="component" value="Chromosome"/>
</dbReference>
<organism evidence="2 3">
    <name type="scientific">Archangium gephyra</name>
    <dbReference type="NCBI Taxonomy" id="48"/>
    <lineage>
        <taxon>Bacteria</taxon>
        <taxon>Pseudomonadati</taxon>
        <taxon>Myxococcota</taxon>
        <taxon>Myxococcia</taxon>
        <taxon>Myxococcales</taxon>
        <taxon>Cystobacterineae</taxon>
        <taxon>Archangiaceae</taxon>
        <taxon>Archangium</taxon>
    </lineage>
</organism>
<evidence type="ECO:0000313" key="2">
    <source>
        <dbReference type="EMBL" id="AKJ04321.1"/>
    </source>
</evidence>
<proteinExistence type="predicted"/>
<evidence type="ECO:0000256" key="1">
    <source>
        <dbReference type="SAM" id="MobiDB-lite"/>
    </source>
</evidence>
<reference evidence="2 3" key="1">
    <citation type="submission" date="2015-05" db="EMBL/GenBank/DDBJ databases">
        <title>Genome assembly of Archangium gephyra DSM 2261.</title>
        <authorList>
            <person name="Sharma G."/>
            <person name="Subramanian S."/>
        </authorList>
    </citation>
    <scope>NUCLEOTIDE SEQUENCE [LARGE SCALE GENOMIC DNA]</scope>
    <source>
        <strain evidence="2 3">DSM 2261</strain>
    </source>
</reference>